<dbReference type="RefSeq" id="WP_006312095.1">
    <property type="nucleotide sequence ID" value="NZ_ARZA01000130.1"/>
</dbReference>
<dbReference type="STRING" id="1304284.L21TH_1301"/>
<dbReference type="Proteomes" id="UP000013378">
    <property type="component" value="Unassembled WGS sequence"/>
</dbReference>
<evidence type="ECO:0000313" key="1">
    <source>
        <dbReference type="EMBL" id="EOD00700.1"/>
    </source>
</evidence>
<dbReference type="EMBL" id="ARZA01000130">
    <property type="protein sequence ID" value="EOD00700.1"/>
    <property type="molecule type" value="Genomic_DNA"/>
</dbReference>
<evidence type="ECO:0000313" key="2">
    <source>
        <dbReference type="Proteomes" id="UP000013378"/>
    </source>
</evidence>
<protein>
    <recommendedName>
        <fullName evidence="3">DUF3189 family protein</fullName>
    </recommendedName>
</protein>
<dbReference type="AlphaFoldDB" id="R1CEH7"/>
<gene>
    <name evidence="1" type="ORF">L21TH_1301</name>
</gene>
<sequence length="152" mass="16929">MHIIYHCVGGTHSSAIAAAIHLGILPKNEKPNKKQILDIPYFDTLTKSYHGKIIFRGTDKNQNKVYTLSRQFAPDLVIPAVKDAWKIAGANCNELLLVDTMPAVNIWMKIGGFSSRRLNLVSFGRPIVTKGTQIAFFDIVKIVDNTINKLSH</sequence>
<dbReference type="eggNOG" id="ENOG5032S9W">
    <property type="taxonomic scope" value="Bacteria"/>
</dbReference>
<dbReference type="Pfam" id="PF11385">
    <property type="entry name" value="DUF3189"/>
    <property type="match status" value="1"/>
</dbReference>
<evidence type="ECO:0008006" key="3">
    <source>
        <dbReference type="Google" id="ProtNLM"/>
    </source>
</evidence>
<reference evidence="1 2" key="1">
    <citation type="journal article" date="2015" name="Geomicrobiol. J.">
        <title>Caldisalinibacter kiritimatiensis gen. nov., sp. nov., a moderately thermohalophilic thiosulfate-reducing bacterium from a hypersaline microbial mat.</title>
        <authorList>
            <person name="Ben Hania W."/>
            <person name="Joseph M."/>
            <person name="Fiebig A."/>
            <person name="Bunk B."/>
            <person name="Klenk H.-P."/>
            <person name="Fardeau M.-L."/>
            <person name="Spring S."/>
        </authorList>
    </citation>
    <scope>NUCLEOTIDE SEQUENCE [LARGE SCALE GENOMIC DNA]</scope>
    <source>
        <strain evidence="1 2">L21-TH-D2</strain>
    </source>
</reference>
<proteinExistence type="predicted"/>
<dbReference type="InterPro" id="IPR021525">
    <property type="entry name" value="DUF3189"/>
</dbReference>
<name>R1CEH7_9FIRM</name>
<keyword evidence="2" id="KW-1185">Reference proteome</keyword>
<accession>R1CEH7</accession>
<comment type="caution">
    <text evidence="1">The sequence shown here is derived from an EMBL/GenBank/DDBJ whole genome shotgun (WGS) entry which is preliminary data.</text>
</comment>
<dbReference type="OrthoDB" id="1680616at2"/>
<organism evidence="1 2">
    <name type="scientific">Caldisalinibacter kiritimatiensis</name>
    <dbReference type="NCBI Taxonomy" id="1304284"/>
    <lineage>
        <taxon>Bacteria</taxon>
        <taxon>Bacillati</taxon>
        <taxon>Bacillota</taxon>
        <taxon>Tissierellia</taxon>
        <taxon>Tissierellales</taxon>
        <taxon>Thermohalobacteraceae</taxon>
        <taxon>Caldisalinibacter</taxon>
    </lineage>
</organism>
<dbReference type="PATRIC" id="fig|1304284.3.peg.1271"/>